<dbReference type="GO" id="GO:0005886">
    <property type="term" value="C:plasma membrane"/>
    <property type="evidence" value="ECO:0007669"/>
    <property type="project" value="TreeGrafter"/>
</dbReference>
<keyword evidence="3" id="KW-0472">Membrane</keyword>
<dbReference type="GO" id="GO:0043709">
    <property type="term" value="P:cell adhesion involved in single-species biofilm formation"/>
    <property type="evidence" value="ECO:0007669"/>
    <property type="project" value="TreeGrafter"/>
</dbReference>
<dbReference type="Pfam" id="PF00990">
    <property type="entry name" value="GGDEF"/>
    <property type="match status" value="1"/>
</dbReference>
<dbReference type="FunFam" id="3.30.70.270:FF:000001">
    <property type="entry name" value="Diguanylate cyclase domain protein"/>
    <property type="match status" value="1"/>
</dbReference>
<dbReference type="InterPro" id="IPR029787">
    <property type="entry name" value="Nucleotide_cyclase"/>
</dbReference>
<dbReference type="KEGG" id="sulg:FJR48_04245"/>
<dbReference type="OrthoDB" id="9790732at2"/>
<dbReference type="GO" id="GO:0052621">
    <property type="term" value="F:diguanylate cyclase activity"/>
    <property type="evidence" value="ECO:0007669"/>
    <property type="project" value="UniProtKB-EC"/>
</dbReference>
<evidence type="ECO:0000256" key="2">
    <source>
        <dbReference type="ARBA" id="ARBA00034247"/>
    </source>
</evidence>
<dbReference type="PANTHER" id="PTHR45138">
    <property type="entry name" value="REGULATORY COMPONENTS OF SENSORY TRANSDUCTION SYSTEM"/>
    <property type="match status" value="1"/>
</dbReference>
<evidence type="ECO:0000259" key="4">
    <source>
        <dbReference type="PROSITE" id="PS50887"/>
    </source>
</evidence>
<dbReference type="SUPFAM" id="SSF55073">
    <property type="entry name" value="Nucleotide cyclase"/>
    <property type="match status" value="1"/>
</dbReference>
<accession>A0A5P8NZV5</accession>
<feature type="domain" description="GGDEF" evidence="4">
    <location>
        <begin position="250"/>
        <end position="387"/>
    </location>
</feature>
<protein>
    <recommendedName>
        <fullName evidence="1">diguanylate cyclase</fullName>
        <ecNumber evidence="1">2.7.7.65</ecNumber>
    </recommendedName>
</protein>
<dbReference type="Proteomes" id="UP000326944">
    <property type="component" value="Chromosome"/>
</dbReference>
<dbReference type="PROSITE" id="PS50887">
    <property type="entry name" value="GGDEF"/>
    <property type="match status" value="1"/>
</dbReference>
<sequence length="389" mass="45437">MNKKNVLRHPYYLSIIAIGTISFLMILLFLIIKYEKSIENDMFKISTSDVFQITKHKANYIKSILGESDSFIDDIKSDENLRINLERNIKNLLTTNIKYSYIVYKDENDVFRFLIDASPESEKSMLNQKFDVTSKKWFEIYTKKEPLLIKHHLLQKLYISYLVPIINKDNVELILVIDFSINKISEINNIITIMKIGIILIIVVILTALLLVVFQLIKYKTMRKSSFTDRLTNIYNRNYLHHIENNIKLDEYVLSVLDIDYFKKINDTYGHDIGDEVLQKIGSVLLHTLREDDDIAIRYGGEEFVILIKIKNENTKASISVIQRIFNRIKEHKFFVKDEEYIHITSSIGVNVSPGDYDNFAEAFKAADMALYEAKNSGRNNIKFSRKNT</sequence>
<organism evidence="5 6">
    <name type="scientific">Sulfurimonas lithotrophica</name>
    <dbReference type="NCBI Taxonomy" id="2590022"/>
    <lineage>
        <taxon>Bacteria</taxon>
        <taxon>Pseudomonadati</taxon>
        <taxon>Campylobacterota</taxon>
        <taxon>Epsilonproteobacteria</taxon>
        <taxon>Campylobacterales</taxon>
        <taxon>Sulfurimonadaceae</taxon>
        <taxon>Sulfurimonas</taxon>
    </lineage>
</organism>
<dbReference type="SMART" id="SM00267">
    <property type="entry name" value="GGDEF"/>
    <property type="match status" value="1"/>
</dbReference>
<dbReference type="InterPro" id="IPR000160">
    <property type="entry name" value="GGDEF_dom"/>
</dbReference>
<dbReference type="EMBL" id="CP043617">
    <property type="protein sequence ID" value="QFR48973.1"/>
    <property type="molecule type" value="Genomic_DNA"/>
</dbReference>
<dbReference type="CDD" id="cd01949">
    <property type="entry name" value="GGDEF"/>
    <property type="match status" value="1"/>
</dbReference>
<evidence type="ECO:0000256" key="1">
    <source>
        <dbReference type="ARBA" id="ARBA00012528"/>
    </source>
</evidence>
<reference evidence="5 6" key="1">
    <citation type="submission" date="2019-09" db="EMBL/GenBank/DDBJ databases">
        <title>Sulfurimonas gotlandica sp. nov., a chemoautotrophic and psychrotolerant epsilonproteobacterium isolated from a pelagic redoxcline, and an emended description of the genus Sulfurimonas.</title>
        <authorList>
            <person name="Wang S."/>
            <person name="Jiang L."/>
            <person name="Shao S."/>
        </authorList>
    </citation>
    <scope>NUCLEOTIDE SEQUENCE [LARGE SCALE GENOMIC DNA]</scope>
    <source>
        <strain evidence="5 6">GYSZ_1</strain>
    </source>
</reference>
<evidence type="ECO:0000313" key="5">
    <source>
        <dbReference type="EMBL" id="QFR48973.1"/>
    </source>
</evidence>
<dbReference type="InterPro" id="IPR050469">
    <property type="entry name" value="Diguanylate_Cyclase"/>
</dbReference>
<feature type="transmembrane region" description="Helical" evidence="3">
    <location>
        <begin position="196"/>
        <end position="217"/>
    </location>
</feature>
<keyword evidence="3" id="KW-1133">Transmembrane helix</keyword>
<comment type="catalytic activity">
    <reaction evidence="2">
        <text>2 GTP = 3',3'-c-di-GMP + 2 diphosphate</text>
        <dbReference type="Rhea" id="RHEA:24898"/>
        <dbReference type="ChEBI" id="CHEBI:33019"/>
        <dbReference type="ChEBI" id="CHEBI:37565"/>
        <dbReference type="ChEBI" id="CHEBI:58805"/>
        <dbReference type="EC" id="2.7.7.65"/>
    </reaction>
</comment>
<keyword evidence="6" id="KW-1185">Reference proteome</keyword>
<dbReference type="EC" id="2.7.7.65" evidence="1"/>
<dbReference type="NCBIfam" id="TIGR00254">
    <property type="entry name" value="GGDEF"/>
    <property type="match status" value="1"/>
</dbReference>
<evidence type="ECO:0000313" key="6">
    <source>
        <dbReference type="Proteomes" id="UP000326944"/>
    </source>
</evidence>
<keyword evidence="3" id="KW-0812">Transmembrane</keyword>
<dbReference type="Gene3D" id="3.30.70.270">
    <property type="match status" value="1"/>
</dbReference>
<evidence type="ECO:0000256" key="3">
    <source>
        <dbReference type="SAM" id="Phobius"/>
    </source>
</evidence>
<dbReference type="InterPro" id="IPR043128">
    <property type="entry name" value="Rev_trsase/Diguanyl_cyclase"/>
</dbReference>
<proteinExistence type="predicted"/>
<dbReference type="AlphaFoldDB" id="A0A5P8NZV5"/>
<feature type="transmembrane region" description="Helical" evidence="3">
    <location>
        <begin position="12"/>
        <end position="32"/>
    </location>
</feature>
<dbReference type="PANTHER" id="PTHR45138:SF9">
    <property type="entry name" value="DIGUANYLATE CYCLASE DGCM-RELATED"/>
    <property type="match status" value="1"/>
</dbReference>
<dbReference type="RefSeq" id="WP_152306916.1">
    <property type="nucleotide sequence ID" value="NZ_CP043617.1"/>
</dbReference>
<gene>
    <name evidence="5" type="ORF">FJR48_04245</name>
</gene>
<dbReference type="GO" id="GO:1902201">
    <property type="term" value="P:negative regulation of bacterial-type flagellum-dependent cell motility"/>
    <property type="evidence" value="ECO:0007669"/>
    <property type="project" value="TreeGrafter"/>
</dbReference>
<name>A0A5P8NZV5_9BACT</name>